<feature type="transmembrane region" description="Helical" evidence="1">
    <location>
        <begin position="152"/>
        <end position="169"/>
    </location>
</feature>
<organism evidence="3 4">
    <name type="scientific">Candidatus Methanoperedens nitratireducens</name>
    <dbReference type="NCBI Taxonomy" id="1392998"/>
    <lineage>
        <taxon>Archaea</taxon>
        <taxon>Methanobacteriati</taxon>
        <taxon>Methanobacteriota</taxon>
        <taxon>Stenosarchaea group</taxon>
        <taxon>Methanomicrobia</taxon>
        <taxon>Methanosarcinales</taxon>
        <taxon>ANME-2 cluster</taxon>
        <taxon>Candidatus Methanoperedentaceae</taxon>
        <taxon>Candidatus Methanoperedens</taxon>
    </lineage>
</organism>
<keyword evidence="1" id="KW-0812">Transmembrane</keyword>
<protein>
    <recommendedName>
        <fullName evidence="2">S-layer family duplication domain-containing protein</fullName>
    </recommendedName>
</protein>
<gene>
    <name evidence="3" type="ORF">MPEBLZ_01100</name>
</gene>
<evidence type="ECO:0000313" key="3">
    <source>
        <dbReference type="EMBL" id="KPQ44344.1"/>
    </source>
</evidence>
<dbReference type="EMBL" id="LKCM01000099">
    <property type="protein sequence ID" value="KPQ44344.1"/>
    <property type="molecule type" value="Genomic_DNA"/>
</dbReference>
<keyword evidence="1" id="KW-1133">Transmembrane helix</keyword>
<name>A0A0P8AC79_9EURY</name>
<accession>A0A0P8AC79</accession>
<dbReference type="Proteomes" id="UP000050360">
    <property type="component" value="Unassembled WGS sequence"/>
</dbReference>
<dbReference type="AlphaFoldDB" id="A0A0P8AC79"/>
<feature type="domain" description="S-layer family duplication" evidence="2">
    <location>
        <begin position="33"/>
        <end position="118"/>
    </location>
</feature>
<sequence length="173" mass="19315">MGKNVLALAVSLIILALSGSAANDTILNGTDFYLSTGDSYGLPQGYVVKLKSVSNEDSIWLELESNDTVVKSEIIHIKDYFTYNKTNRTILSLRVDNIYSGSKDTNLVSFFPVYQYTDPDMPAPKIIGITPVKTPEQANYSVPPPEQPIPEFMIWITGIIFIIALFYIGRKLW</sequence>
<reference evidence="3 4" key="1">
    <citation type="submission" date="2015-09" db="EMBL/GenBank/DDBJ databases">
        <title>A metagenomics-based metabolic model of nitrate-dependent anaerobic oxidation of methane by Methanoperedens-like archaea.</title>
        <authorList>
            <person name="Arshad A."/>
            <person name="Speth D.R."/>
            <person name="De Graaf R.M."/>
            <person name="Op Den Camp H.J."/>
            <person name="Jetten M.S."/>
            <person name="Welte C.U."/>
        </authorList>
    </citation>
    <scope>NUCLEOTIDE SEQUENCE [LARGE SCALE GENOMIC DNA]</scope>
</reference>
<dbReference type="InterPro" id="IPR006457">
    <property type="entry name" value="S_layer-rel_Mac"/>
</dbReference>
<dbReference type="Gene3D" id="2.60.98.40">
    <property type="match status" value="1"/>
</dbReference>
<comment type="caution">
    <text evidence="3">The sequence shown here is derived from an EMBL/GenBank/DDBJ whole genome shotgun (WGS) entry which is preliminary data.</text>
</comment>
<dbReference type="Pfam" id="PF07752">
    <property type="entry name" value="S-layer"/>
    <property type="match status" value="1"/>
</dbReference>
<evidence type="ECO:0000259" key="2">
    <source>
        <dbReference type="Pfam" id="PF07752"/>
    </source>
</evidence>
<proteinExistence type="predicted"/>
<evidence type="ECO:0000313" key="4">
    <source>
        <dbReference type="Proteomes" id="UP000050360"/>
    </source>
</evidence>
<keyword evidence="1" id="KW-0472">Membrane</keyword>
<evidence type="ECO:0000256" key="1">
    <source>
        <dbReference type="SAM" id="Phobius"/>
    </source>
</evidence>